<dbReference type="CDD" id="cd16143">
    <property type="entry name" value="ARS_like"/>
    <property type="match status" value="1"/>
</dbReference>
<keyword evidence="2 4" id="KW-0378">Hydrolase</keyword>
<keyword evidence="5" id="KW-1185">Reference proteome</keyword>
<organism evidence="4 5">
    <name type="scientific">Sphingobacterium phlebotomi</name>
    <dbReference type="NCBI Taxonomy" id="2605433"/>
    <lineage>
        <taxon>Bacteria</taxon>
        <taxon>Pseudomonadati</taxon>
        <taxon>Bacteroidota</taxon>
        <taxon>Sphingobacteriia</taxon>
        <taxon>Sphingobacteriales</taxon>
        <taxon>Sphingobacteriaceae</taxon>
        <taxon>Sphingobacterium</taxon>
    </lineage>
</organism>
<dbReference type="AlphaFoldDB" id="A0A5D4HBQ6"/>
<dbReference type="Proteomes" id="UP000322362">
    <property type="component" value="Unassembled WGS sequence"/>
</dbReference>
<dbReference type="Gene3D" id="3.30.1120.10">
    <property type="match status" value="1"/>
</dbReference>
<dbReference type="InterPro" id="IPR017850">
    <property type="entry name" value="Alkaline_phosphatase_core_sf"/>
</dbReference>
<dbReference type="Gene3D" id="3.40.720.10">
    <property type="entry name" value="Alkaline Phosphatase, subunit A"/>
    <property type="match status" value="1"/>
</dbReference>
<name>A0A5D4HBQ6_9SPHI</name>
<dbReference type="PANTHER" id="PTHR43751">
    <property type="entry name" value="SULFATASE"/>
    <property type="match status" value="1"/>
</dbReference>
<dbReference type="SUPFAM" id="SSF53649">
    <property type="entry name" value="Alkaline phosphatase-like"/>
    <property type="match status" value="1"/>
</dbReference>
<dbReference type="PROSITE" id="PS00149">
    <property type="entry name" value="SULFATASE_2"/>
    <property type="match status" value="1"/>
</dbReference>
<protein>
    <submittedName>
        <fullName evidence="4">Sulfatase-like hydrolase/transferase</fullName>
    </submittedName>
</protein>
<dbReference type="InterPro" id="IPR024607">
    <property type="entry name" value="Sulfatase_CS"/>
</dbReference>
<dbReference type="GO" id="GO:0016787">
    <property type="term" value="F:hydrolase activity"/>
    <property type="evidence" value="ECO:0007669"/>
    <property type="project" value="UniProtKB-KW"/>
</dbReference>
<accession>A0A5D4HBQ6</accession>
<evidence type="ECO:0000313" key="4">
    <source>
        <dbReference type="EMBL" id="TYR37623.1"/>
    </source>
</evidence>
<evidence type="ECO:0000313" key="5">
    <source>
        <dbReference type="Proteomes" id="UP000322362"/>
    </source>
</evidence>
<dbReference type="PROSITE" id="PS00523">
    <property type="entry name" value="SULFATASE_1"/>
    <property type="match status" value="1"/>
</dbReference>
<comment type="similarity">
    <text evidence="1">Belongs to the sulfatase family.</text>
</comment>
<comment type="caution">
    <text evidence="4">The sequence shown here is derived from an EMBL/GenBank/DDBJ whole genome shotgun (WGS) entry which is preliminary data.</text>
</comment>
<sequence>MKLKKLTLLSAAITFVLLVTCMPKQMQPRQKPNILIIYVDDLGYGDLSCYGAKAVKTPHIDELANNGLLFTDAHSSASTCTPSRYSLLTGSYAFRNNAAILPGDAPLIIDPERVTIADMLKKAGYITGVIGKWHLGLGNGEPDWNIEIKPGPKEIGFDYSFLIPATADRVPTVFVENQRVVNLEKENPIEVSYDHKIGTLPTGLEHPEQLKMKADTQHSGTIINGISRIGFMSGGSSAHWKDEEFATVLSQKAKAFITKHKDKPFFMYYSLPSIHVPRSPNAKFVGATEMGPRGDDIVQMDWMVGEIMKNLRDLGIDKNTLVIFSSDNGPVLDDGYADNAVELIGEHQPSGIYRGGKYSAYEGGTRMPTITYWPDVIKPGRSDALFNQVDLFASLATLTGQQVDNKNAPDSKDMSQVLLGNSSDGRKSMLQESFTMSIRSGAWKYIEPLSKEVPDWLANKTIETGLSSAPQLYNLKEDPEEMNDLSAKYPEKVKELAKELNRIKGM</sequence>
<dbReference type="InterPro" id="IPR000917">
    <property type="entry name" value="Sulfatase_N"/>
</dbReference>
<reference evidence="4 5" key="1">
    <citation type="submission" date="2019-08" db="EMBL/GenBank/DDBJ databases">
        <title>Phlebobacter frassis gen. nov. sp. nov., a new member of family Sphingobacteriaceae isolated from sand fly rearing media.</title>
        <authorList>
            <person name="Kakumanu M.L."/>
            <person name="Marayati B.F."/>
            <person name="Wada-Katsumata A."/>
            <person name="Wasserberg G."/>
            <person name="Schal C."/>
            <person name="Apperson C.S."/>
            <person name="Ponnusamy L."/>
        </authorList>
    </citation>
    <scope>NUCLEOTIDE SEQUENCE [LARGE SCALE GENOMIC DNA]</scope>
    <source>
        <strain evidence="4 5">SSI9</strain>
    </source>
</reference>
<dbReference type="GO" id="GO:0016740">
    <property type="term" value="F:transferase activity"/>
    <property type="evidence" value="ECO:0007669"/>
    <property type="project" value="UniProtKB-KW"/>
</dbReference>
<dbReference type="PANTHER" id="PTHR43751:SF6">
    <property type="entry name" value="N-ACETYLGALACTOSAMINE-6-O-SULFATASE"/>
    <property type="match status" value="1"/>
</dbReference>
<feature type="domain" description="Sulfatase N-terminal" evidence="3">
    <location>
        <begin position="32"/>
        <end position="400"/>
    </location>
</feature>
<gene>
    <name evidence="4" type="ORF">FXV77_04425</name>
</gene>
<keyword evidence="4" id="KW-0808">Transferase</keyword>
<evidence type="ECO:0000256" key="1">
    <source>
        <dbReference type="ARBA" id="ARBA00008779"/>
    </source>
</evidence>
<dbReference type="InterPro" id="IPR052701">
    <property type="entry name" value="GAG_Ulvan_Degrading_Sulfatases"/>
</dbReference>
<evidence type="ECO:0000259" key="3">
    <source>
        <dbReference type="Pfam" id="PF00884"/>
    </source>
</evidence>
<evidence type="ECO:0000256" key="2">
    <source>
        <dbReference type="ARBA" id="ARBA00022801"/>
    </source>
</evidence>
<proteinExistence type="inferred from homology"/>
<dbReference type="Pfam" id="PF00884">
    <property type="entry name" value="Sulfatase"/>
    <property type="match status" value="1"/>
</dbReference>
<dbReference type="EMBL" id="VTAV01000002">
    <property type="protein sequence ID" value="TYR37623.1"/>
    <property type="molecule type" value="Genomic_DNA"/>
</dbReference>